<feature type="compositionally biased region" description="Low complexity" evidence="1">
    <location>
        <begin position="133"/>
        <end position="158"/>
    </location>
</feature>
<protein>
    <submittedName>
        <fullName evidence="2">Uncharacterized protein</fullName>
    </submittedName>
</protein>
<dbReference type="AlphaFoldDB" id="A0A4Y9Z1Z0"/>
<feature type="region of interest" description="Disordered" evidence="1">
    <location>
        <begin position="58"/>
        <end position="79"/>
    </location>
</feature>
<sequence>MDPSAAFACSLPDALLPVSPALAALHAIRAHRQHHPEPLPAFCARCGSYLLDGNGAFRLSRPSPSRQKHRKRSAQERSAEMSCAACGHTQRTLLPRGNAALFKPVRRKIAPETSATRPTAAPQPPIDVNIHNTPLTPLTPLSQSPSPSPLPSDVSSQPKKSRSKKKSALQEMLARNKEKQERVKSGNTASTGLASFLSNL</sequence>
<proteinExistence type="predicted"/>
<comment type="caution">
    <text evidence="2">The sequence shown here is derived from an EMBL/GenBank/DDBJ whole genome shotgun (WGS) entry which is preliminary data.</text>
</comment>
<organism evidence="2 3">
    <name type="scientific">Dentipellis fragilis</name>
    <dbReference type="NCBI Taxonomy" id="205917"/>
    <lineage>
        <taxon>Eukaryota</taxon>
        <taxon>Fungi</taxon>
        <taxon>Dikarya</taxon>
        <taxon>Basidiomycota</taxon>
        <taxon>Agaricomycotina</taxon>
        <taxon>Agaricomycetes</taxon>
        <taxon>Russulales</taxon>
        <taxon>Hericiaceae</taxon>
        <taxon>Dentipellis</taxon>
    </lineage>
</organism>
<evidence type="ECO:0000256" key="1">
    <source>
        <dbReference type="SAM" id="MobiDB-lite"/>
    </source>
</evidence>
<accession>A0A4Y9Z1Z0</accession>
<gene>
    <name evidence="2" type="ORF">EVG20_g3482</name>
</gene>
<dbReference type="Proteomes" id="UP000298327">
    <property type="component" value="Unassembled WGS sequence"/>
</dbReference>
<dbReference type="OrthoDB" id="2685617at2759"/>
<keyword evidence="3" id="KW-1185">Reference proteome</keyword>
<feature type="region of interest" description="Disordered" evidence="1">
    <location>
        <begin position="109"/>
        <end position="200"/>
    </location>
</feature>
<evidence type="ECO:0000313" key="2">
    <source>
        <dbReference type="EMBL" id="TFY68624.1"/>
    </source>
</evidence>
<dbReference type="EMBL" id="SEOQ01000157">
    <property type="protein sequence ID" value="TFY68624.1"/>
    <property type="molecule type" value="Genomic_DNA"/>
</dbReference>
<feature type="compositionally biased region" description="Polar residues" evidence="1">
    <location>
        <begin position="185"/>
        <end position="200"/>
    </location>
</feature>
<reference evidence="2 3" key="1">
    <citation type="submission" date="2019-02" db="EMBL/GenBank/DDBJ databases">
        <title>Genome sequencing of the rare red list fungi Dentipellis fragilis.</title>
        <authorList>
            <person name="Buettner E."/>
            <person name="Kellner H."/>
        </authorList>
    </citation>
    <scope>NUCLEOTIDE SEQUENCE [LARGE SCALE GENOMIC DNA]</scope>
    <source>
        <strain evidence="2 3">DSM 105465</strain>
    </source>
</reference>
<name>A0A4Y9Z1Z0_9AGAM</name>
<evidence type="ECO:0000313" key="3">
    <source>
        <dbReference type="Proteomes" id="UP000298327"/>
    </source>
</evidence>
<feature type="compositionally biased region" description="Basic and acidic residues" evidence="1">
    <location>
        <begin position="174"/>
        <end position="184"/>
    </location>
</feature>